<dbReference type="GO" id="GO:0036424">
    <property type="term" value="F:L-phosphoserine phosphatase activity"/>
    <property type="evidence" value="ECO:0007669"/>
    <property type="project" value="TreeGrafter"/>
</dbReference>
<dbReference type="NCBIfam" id="NF010109">
    <property type="entry name" value="PRK13582.1"/>
    <property type="match status" value="1"/>
</dbReference>
<reference evidence="13 14" key="1">
    <citation type="submission" date="2014-04" db="EMBL/GenBank/DDBJ databases">
        <title>Marinobacterium kochiensis sp. nov., isolated from sediment sample collected from Kochi backwaters in Kerala, India.</title>
        <authorList>
            <person name="Singh A."/>
            <person name="Pinnaka A.K."/>
        </authorList>
    </citation>
    <scope>NUCLEOTIDE SEQUENCE [LARGE SCALE GENOMIC DNA]</scope>
    <source>
        <strain evidence="13 14">AK27</strain>
    </source>
</reference>
<keyword evidence="6" id="KW-0460">Magnesium</keyword>
<organism evidence="13 14">
    <name type="scientific">Marinobacterium lacunae</name>
    <dbReference type="NCBI Taxonomy" id="1232683"/>
    <lineage>
        <taxon>Bacteria</taxon>
        <taxon>Pseudomonadati</taxon>
        <taxon>Pseudomonadota</taxon>
        <taxon>Gammaproteobacteria</taxon>
        <taxon>Oceanospirillales</taxon>
        <taxon>Oceanospirillaceae</taxon>
        <taxon>Marinobacterium</taxon>
    </lineage>
</organism>
<dbReference type="EMBL" id="JMQN01000057">
    <property type="protein sequence ID" value="KEA61983.1"/>
    <property type="molecule type" value="Genomic_DNA"/>
</dbReference>
<evidence type="ECO:0000256" key="5">
    <source>
        <dbReference type="ARBA" id="ARBA00022801"/>
    </source>
</evidence>
<keyword evidence="14" id="KW-1185">Reference proteome</keyword>
<keyword evidence="4" id="KW-0479">Metal-binding</keyword>
<evidence type="ECO:0000256" key="3">
    <source>
        <dbReference type="ARBA" id="ARBA00022605"/>
    </source>
</evidence>
<comment type="cofactor">
    <cofactor evidence="12">
        <name>Mg(2+)</name>
        <dbReference type="ChEBI" id="CHEBI:18420"/>
    </cofactor>
    <text evidence="12">Binds 1 Mg(2+) ion per subunit.</text>
</comment>
<evidence type="ECO:0000256" key="6">
    <source>
        <dbReference type="ARBA" id="ARBA00022842"/>
    </source>
</evidence>
<comment type="pathway">
    <text evidence="1">Amino-acid biosynthesis; L-serine biosynthesis; L-serine from 3-phospho-D-glycerate: step 3/3.</text>
</comment>
<dbReference type="eggNOG" id="COG0560">
    <property type="taxonomic scope" value="Bacteria"/>
</dbReference>
<dbReference type="Gene3D" id="3.40.50.1000">
    <property type="entry name" value="HAD superfamily/HAD-like"/>
    <property type="match status" value="1"/>
</dbReference>
<evidence type="ECO:0000313" key="14">
    <source>
        <dbReference type="Proteomes" id="UP000028252"/>
    </source>
</evidence>
<dbReference type="GO" id="GO:0016301">
    <property type="term" value="F:kinase activity"/>
    <property type="evidence" value="ECO:0007669"/>
    <property type="project" value="UniProtKB-KW"/>
</dbReference>
<evidence type="ECO:0000313" key="13">
    <source>
        <dbReference type="EMBL" id="KEA61983.1"/>
    </source>
</evidence>
<name>A0A081FTX8_9GAMM</name>
<evidence type="ECO:0000256" key="12">
    <source>
        <dbReference type="PIRSR" id="PIRSR611863-3"/>
    </source>
</evidence>
<dbReference type="Proteomes" id="UP000028252">
    <property type="component" value="Unassembled WGS sequence"/>
</dbReference>
<dbReference type="Pfam" id="PF00702">
    <property type="entry name" value="Hydrolase"/>
    <property type="match status" value="1"/>
</dbReference>
<evidence type="ECO:0000256" key="7">
    <source>
        <dbReference type="ARBA" id="ARBA00023299"/>
    </source>
</evidence>
<feature type="binding site" evidence="11">
    <location>
        <begin position="90"/>
        <end position="91"/>
    </location>
    <ligand>
        <name>substrate</name>
    </ligand>
</feature>
<dbReference type="PANTHER" id="PTHR43344:SF2">
    <property type="entry name" value="PHOSPHOSERINE PHOSPHATASE"/>
    <property type="match status" value="1"/>
</dbReference>
<dbReference type="AlphaFoldDB" id="A0A081FTX8"/>
<dbReference type="OrthoDB" id="9801134at2"/>
<evidence type="ECO:0000256" key="9">
    <source>
        <dbReference type="ARBA" id="ARBA00048523"/>
    </source>
</evidence>
<feature type="binding site" evidence="11">
    <location>
        <position position="155"/>
    </location>
    <ligand>
        <name>substrate</name>
    </ligand>
</feature>
<keyword evidence="7" id="KW-0718">Serine biosynthesis</keyword>
<dbReference type="PATRIC" id="fig|1232683.4.peg.3584"/>
<keyword evidence="5" id="KW-0378">Hydrolase</keyword>
<comment type="catalytic activity">
    <reaction evidence="8">
        <text>O-phospho-L-serine + H2O = L-serine + phosphate</text>
        <dbReference type="Rhea" id="RHEA:21208"/>
        <dbReference type="ChEBI" id="CHEBI:15377"/>
        <dbReference type="ChEBI" id="CHEBI:33384"/>
        <dbReference type="ChEBI" id="CHEBI:43474"/>
        <dbReference type="ChEBI" id="CHEBI:57524"/>
        <dbReference type="EC" id="3.1.3.3"/>
    </reaction>
</comment>
<feature type="binding site" evidence="12">
    <location>
        <position position="152"/>
    </location>
    <ligand>
        <name>Mg(2+)</name>
        <dbReference type="ChEBI" id="CHEBI:18420"/>
    </ligand>
</feature>
<feature type="active site" description="Proton donor" evidence="10">
    <location>
        <position position="9"/>
    </location>
</feature>
<feature type="binding site" evidence="12">
    <location>
        <position position="7"/>
    </location>
    <ligand>
        <name>Mg(2+)</name>
        <dbReference type="ChEBI" id="CHEBI:18420"/>
    </ligand>
</feature>
<dbReference type="GO" id="GO:0005737">
    <property type="term" value="C:cytoplasm"/>
    <property type="evidence" value="ECO:0007669"/>
    <property type="project" value="TreeGrafter"/>
</dbReference>
<dbReference type="InterPro" id="IPR036412">
    <property type="entry name" value="HAD-like_sf"/>
</dbReference>
<dbReference type="GO" id="GO:0006564">
    <property type="term" value="P:L-serine biosynthetic process"/>
    <property type="evidence" value="ECO:0007669"/>
    <property type="project" value="UniProtKB-KW"/>
</dbReference>
<dbReference type="SUPFAM" id="SSF56784">
    <property type="entry name" value="HAD-like"/>
    <property type="match status" value="1"/>
</dbReference>
<protein>
    <recommendedName>
        <fullName evidence="2">phosphoserine phosphatase</fullName>
        <ecNumber evidence="2">3.1.3.3</ecNumber>
    </recommendedName>
</protein>
<dbReference type="InterPro" id="IPR050582">
    <property type="entry name" value="HAD-like_SerB"/>
</dbReference>
<dbReference type="STRING" id="1232683.ADIMK_3644"/>
<comment type="catalytic activity">
    <reaction evidence="9">
        <text>O-phospho-D-serine + H2O = D-serine + phosphate</text>
        <dbReference type="Rhea" id="RHEA:24873"/>
        <dbReference type="ChEBI" id="CHEBI:15377"/>
        <dbReference type="ChEBI" id="CHEBI:35247"/>
        <dbReference type="ChEBI" id="CHEBI:43474"/>
        <dbReference type="ChEBI" id="CHEBI:58680"/>
        <dbReference type="EC" id="3.1.3.3"/>
    </reaction>
</comment>
<dbReference type="NCBIfam" id="TIGR02137">
    <property type="entry name" value="HSK-PSP"/>
    <property type="match status" value="1"/>
</dbReference>
<dbReference type="InterPro" id="IPR011863">
    <property type="entry name" value="HSK-PSP"/>
</dbReference>
<proteinExistence type="predicted"/>
<feature type="binding site" evidence="11">
    <location>
        <position position="133"/>
    </location>
    <ligand>
        <name>substrate</name>
    </ligand>
</feature>
<feature type="active site" description="Nucleophile" evidence="10">
    <location>
        <position position="7"/>
    </location>
</feature>
<accession>A0A081FTX8</accession>
<dbReference type="Gene3D" id="3.90.1470.10">
    <property type="entry name" value="thrh gene product, domain 2"/>
    <property type="match status" value="1"/>
</dbReference>
<dbReference type="PANTHER" id="PTHR43344">
    <property type="entry name" value="PHOSPHOSERINE PHOSPHATASE"/>
    <property type="match status" value="1"/>
</dbReference>
<dbReference type="InterPro" id="IPR023214">
    <property type="entry name" value="HAD_sf"/>
</dbReference>
<dbReference type="EC" id="3.1.3.3" evidence="2"/>
<feature type="binding site" evidence="12">
    <location>
        <position position="9"/>
    </location>
    <ligand>
        <name>Mg(2+)</name>
        <dbReference type="ChEBI" id="CHEBI:18420"/>
    </ligand>
</feature>
<sequence>MELACLDLEGVLIPEIWIAFAEETGIEALKATTRDIPDYDVLMKQRLSILDQHGLTLPQIQDTISRLSPLEGAKEFVDWLRERFQLVILSDTFYEFAAPLMKQLGYPTLLCHKLEVDGNGRITDYTLRQRDPKRQSVRAFQLLNYRVIAAGDSYNDTTMLAQAEKGILFHAPDNVIAEFPQFPAVHSYEDLKKEFLKASNRDLTL</sequence>
<evidence type="ECO:0000256" key="1">
    <source>
        <dbReference type="ARBA" id="ARBA00005135"/>
    </source>
</evidence>
<evidence type="ECO:0000256" key="11">
    <source>
        <dbReference type="PIRSR" id="PIRSR611863-2"/>
    </source>
</evidence>
<gene>
    <name evidence="13" type="ORF">ADIMK_3644</name>
</gene>
<evidence type="ECO:0000256" key="10">
    <source>
        <dbReference type="PIRSR" id="PIRSR611863-1"/>
    </source>
</evidence>
<evidence type="ECO:0000256" key="4">
    <source>
        <dbReference type="ARBA" id="ARBA00022723"/>
    </source>
</evidence>
<comment type="caution">
    <text evidence="13">The sequence shown here is derived from an EMBL/GenBank/DDBJ whole genome shotgun (WGS) entry which is preliminary data.</text>
</comment>
<keyword evidence="13" id="KW-0808">Transferase</keyword>
<feature type="binding site" evidence="11">
    <location>
        <position position="46"/>
    </location>
    <ligand>
        <name>substrate</name>
    </ligand>
</feature>
<feature type="binding site" evidence="11">
    <location>
        <position position="15"/>
    </location>
    <ligand>
        <name>substrate</name>
    </ligand>
</feature>
<evidence type="ECO:0000256" key="2">
    <source>
        <dbReference type="ARBA" id="ARBA00012640"/>
    </source>
</evidence>
<keyword evidence="13" id="KW-0418">Kinase</keyword>
<dbReference type="RefSeq" id="WP_036191620.1">
    <property type="nucleotide sequence ID" value="NZ_JMQN01000057.1"/>
</dbReference>
<dbReference type="GO" id="GO:0000287">
    <property type="term" value="F:magnesium ion binding"/>
    <property type="evidence" value="ECO:0007669"/>
    <property type="project" value="TreeGrafter"/>
</dbReference>
<keyword evidence="3" id="KW-0028">Amino-acid biosynthesis</keyword>
<evidence type="ECO:0000256" key="8">
    <source>
        <dbReference type="ARBA" id="ARBA00048138"/>
    </source>
</evidence>